<dbReference type="Pfam" id="PF00225">
    <property type="entry name" value="Kinesin"/>
    <property type="match status" value="1"/>
</dbReference>
<evidence type="ECO:0000256" key="3">
    <source>
        <dbReference type="ARBA" id="ARBA00022840"/>
    </source>
</evidence>
<evidence type="ECO:0000256" key="10">
    <source>
        <dbReference type="SAM" id="MobiDB-lite"/>
    </source>
</evidence>
<protein>
    <recommendedName>
        <fullName evidence="7">Kinesin-like protein KIN-10A</fullName>
    </recommendedName>
</protein>
<reference evidence="12" key="1">
    <citation type="submission" date="2021-01" db="EMBL/GenBank/DDBJ databases">
        <authorList>
            <person name="Lovell J.T."/>
            <person name="Bentley N."/>
            <person name="Bhattarai G."/>
            <person name="Jenkins J.W."/>
            <person name="Sreedasyam A."/>
            <person name="Alarcon Y."/>
            <person name="Bock C."/>
            <person name="Boston L."/>
            <person name="Carlson J."/>
            <person name="Cervantes K."/>
            <person name="Clermont K."/>
            <person name="Krom N."/>
            <person name="Kubenka K."/>
            <person name="Mamidi S."/>
            <person name="Mattison C."/>
            <person name="Monteros M."/>
            <person name="Pisani C."/>
            <person name="Plott C."/>
            <person name="Rajasekar S."/>
            <person name="Rhein H.S."/>
            <person name="Rohla C."/>
            <person name="Song M."/>
            <person name="Hilaire R.S."/>
            <person name="Shu S."/>
            <person name="Wells L."/>
            <person name="Wang X."/>
            <person name="Webber J."/>
            <person name="Heerema R.J."/>
            <person name="Klein P."/>
            <person name="Conner P."/>
            <person name="Grauke L."/>
            <person name="Grimwood J."/>
            <person name="Schmutz J."/>
            <person name="Randall J.J."/>
        </authorList>
    </citation>
    <scope>NUCLEOTIDE SEQUENCE</scope>
    <source>
        <tissue evidence="12">Leaf</tissue>
    </source>
</reference>
<dbReference type="Proteomes" id="UP000811246">
    <property type="component" value="Chromosome 1"/>
</dbReference>
<evidence type="ECO:0000256" key="7">
    <source>
        <dbReference type="ARBA" id="ARBA00073419"/>
    </source>
</evidence>
<evidence type="ECO:0000313" key="13">
    <source>
        <dbReference type="Proteomes" id="UP000811246"/>
    </source>
</evidence>
<sequence>MAPTPSSKANQTHPTQLKTPQSKLRINFNAAKTHPSPNPNAAPKETPQDHPVEVIARIRDHPDRKEKPVSVLQINPNNHSIRVRADFGYRDFSLDGVSLSEEEDLDVFYKKFVESRINSVKLGDKCTIMMYGPTGSGKSHTMFGCLKQPGIVYRSLRGILGDAEEESDSNGSRRTFVQVTVLEIYNEEIYDLLSSNGGGGLGLGWPKGSASKVKLEVMGKKAKNAAYISGNEAGKISKEIQKVEKRRIVKSTLCNERSSRSHCMVILDVPTVGGRLMLVDMAGSENIEQAGQIGFEAKMQTAKINQGNIALKRVVESIANGDSHVPFRDSKLTMLLQDSFEDDKSKILMILCASPDPKEIHKTISTLEYGAKAKCIVRGPHTPIKDKIGTEDSSSAVILGSRIAAMDEFIFKLQRENKLREKERNEAHKELLKKEDEVAALRARVELMEGSGSGASEEEINSKVNERTWILKGELEKKLEECQRMTNEFFEFERRRMEERIFQQQREVEMLRQRLEEIESELCHSRDTSGDESALKDMDGSGFAKRLLGIYTNEDPGMVKSMDLDMDDQEPIIREVKQVGEIIYKPVGIQGVLDHSHQVDHDIFATRFGDKVSLSTVFEEEVEGEEEQEERVLGEVDKEIIEEKVCTVEQCSPVHRVEQTPNLHSRSPRVKDYLKEKLEDGCIGSESISEPEDGKDSISSRRLRIQNIFTLCGNHRELSQHISTPVPAKKRSVSIDPQTSLVMRIGDTANNFSKEKLEAPERGATSPALTVEPFGSIKEVNEQKLTESQLNKNPVYNEMVLASKENYYPSYDGNDEQIDVYVKWEASKENPGIFITTLKVVKDASLADLRKLIEIYIGADNQAFTFLLLGDPTAAPVPREKEGLIQAIKLPLCNNQANGHLACLRSAKGMQCPSHLPPSPLPLRPLENKQSFTPNSCCLQPGDSLSPNYTSTPYITVRRHL</sequence>
<organism evidence="12 13">
    <name type="scientific">Carya illinoinensis</name>
    <name type="common">Pecan</name>
    <dbReference type="NCBI Taxonomy" id="32201"/>
    <lineage>
        <taxon>Eukaryota</taxon>
        <taxon>Viridiplantae</taxon>
        <taxon>Streptophyta</taxon>
        <taxon>Embryophyta</taxon>
        <taxon>Tracheophyta</taxon>
        <taxon>Spermatophyta</taxon>
        <taxon>Magnoliopsida</taxon>
        <taxon>eudicotyledons</taxon>
        <taxon>Gunneridae</taxon>
        <taxon>Pentapetalae</taxon>
        <taxon>rosids</taxon>
        <taxon>fabids</taxon>
        <taxon>Fagales</taxon>
        <taxon>Juglandaceae</taxon>
        <taxon>Carya</taxon>
    </lineage>
</organism>
<evidence type="ECO:0000259" key="11">
    <source>
        <dbReference type="PROSITE" id="PS50067"/>
    </source>
</evidence>
<comment type="similarity">
    <text evidence="6">Belongs to the TRAFAC class myosin-kinesin ATPase superfamily. Kinesin family. KIN-10 subfamily.</text>
</comment>
<proteinExistence type="inferred from homology"/>
<keyword evidence="3 8" id="KW-0067">ATP-binding</keyword>
<evidence type="ECO:0000256" key="1">
    <source>
        <dbReference type="ARBA" id="ARBA00022701"/>
    </source>
</evidence>
<dbReference type="InterPro" id="IPR027417">
    <property type="entry name" value="P-loop_NTPase"/>
</dbReference>
<keyword evidence="2 8" id="KW-0547">Nucleotide-binding</keyword>
<evidence type="ECO:0000256" key="2">
    <source>
        <dbReference type="ARBA" id="ARBA00022741"/>
    </source>
</evidence>
<feature type="region of interest" description="Disordered" evidence="10">
    <location>
        <begin position="1"/>
        <end position="51"/>
    </location>
</feature>
<keyword evidence="4 9" id="KW-0175">Coiled coil</keyword>
<dbReference type="GO" id="GO:0007018">
    <property type="term" value="P:microtubule-based movement"/>
    <property type="evidence" value="ECO:0007669"/>
    <property type="project" value="InterPro"/>
</dbReference>
<feature type="coiled-coil region" evidence="9">
    <location>
        <begin position="475"/>
        <end position="521"/>
    </location>
</feature>
<accession>A0A922G593</accession>
<dbReference type="Gene3D" id="3.40.850.10">
    <property type="entry name" value="Kinesin motor domain"/>
    <property type="match status" value="1"/>
</dbReference>
<evidence type="ECO:0000256" key="8">
    <source>
        <dbReference type="PROSITE-ProRule" id="PRU00283"/>
    </source>
</evidence>
<name>A0A922G593_CARIL</name>
<keyword evidence="1" id="KW-0493">Microtubule</keyword>
<dbReference type="PROSITE" id="PS50067">
    <property type="entry name" value="KINESIN_MOTOR_2"/>
    <property type="match status" value="1"/>
</dbReference>
<dbReference type="InterPro" id="IPR036961">
    <property type="entry name" value="Kinesin_motor_dom_sf"/>
</dbReference>
<evidence type="ECO:0000256" key="5">
    <source>
        <dbReference type="ARBA" id="ARBA00023175"/>
    </source>
</evidence>
<dbReference type="GO" id="GO:0005874">
    <property type="term" value="C:microtubule"/>
    <property type="evidence" value="ECO:0007669"/>
    <property type="project" value="UniProtKB-KW"/>
</dbReference>
<dbReference type="GO" id="GO:0005871">
    <property type="term" value="C:kinesin complex"/>
    <property type="evidence" value="ECO:0007669"/>
    <property type="project" value="TreeGrafter"/>
</dbReference>
<feature type="coiled-coil region" evidence="9">
    <location>
        <begin position="415"/>
        <end position="444"/>
    </location>
</feature>
<dbReference type="PANTHER" id="PTHR24115">
    <property type="entry name" value="KINESIN-RELATED"/>
    <property type="match status" value="1"/>
</dbReference>
<dbReference type="InterPro" id="IPR027640">
    <property type="entry name" value="Kinesin-like_fam"/>
</dbReference>
<feature type="binding site" evidence="8">
    <location>
        <begin position="132"/>
        <end position="139"/>
    </location>
    <ligand>
        <name>ATP</name>
        <dbReference type="ChEBI" id="CHEBI:30616"/>
    </ligand>
</feature>
<comment type="caution">
    <text evidence="12">The sequence shown here is derived from an EMBL/GenBank/DDBJ whole genome shotgun (WGS) entry which is preliminary data.</text>
</comment>
<dbReference type="GO" id="GO:0016887">
    <property type="term" value="F:ATP hydrolysis activity"/>
    <property type="evidence" value="ECO:0007669"/>
    <property type="project" value="TreeGrafter"/>
</dbReference>
<dbReference type="GO" id="GO:0008017">
    <property type="term" value="F:microtubule binding"/>
    <property type="evidence" value="ECO:0007669"/>
    <property type="project" value="InterPro"/>
</dbReference>
<evidence type="ECO:0000256" key="4">
    <source>
        <dbReference type="ARBA" id="ARBA00023054"/>
    </source>
</evidence>
<dbReference type="AlphaFoldDB" id="A0A922G593"/>
<dbReference type="FunFam" id="3.40.850.10:FF:000068">
    <property type="entry name" value="p-loop containing nucleoside triphosphate hydrolase superfamily protein"/>
    <property type="match status" value="1"/>
</dbReference>
<dbReference type="SUPFAM" id="SSF52540">
    <property type="entry name" value="P-loop containing nucleoside triphosphate hydrolases"/>
    <property type="match status" value="1"/>
</dbReference>
<feature type="compositionally biased region" description="Polar residues" evidence="10">
    <location>
        <begin position="1"/>
        <end position="24"/>
    </location>
</feature>
<evidence type="ECO:0000256" key="6">
    <source>
        <dbReference type="ARBA" id="ARBA00061615"/>
    </source>
</evidence>
<keyword evidence="5 8" id="KW-0505">Motor protein</keyword>
<feature type="domain" description="Kinesin motor" evidence="11">
    <location>
        <begin position="51"/>
        <end position="376"/>
    </location>
</feature>
<dbReference type="EMBL" id="CM031825">
    <property type="protein sequence ID" value="KAG6732498.1"/>
    <property type="molecule type" value="Genomic_DNA"/>
</dbReference>
<gene>
    <name evidence="12" type="ORF">I3842_01G181400</name>
</gene>
<dbReference type="SMART" id="SM00129">
    <property type="entry name" value="KISc"/>
    <property type="match status" value="1"/>
</dbReference>
<dbReference type="PANTHER" id="PTHR24115:SF416">
    <property type="entry name" value="KINESIN-LIKE PROTEIN KIN-10A"/>
    <property type="match status" value="1"/>
</dbReference>
<dbReference type="OrthoDB" id="3176171at2759"/>
<evidence type="ECO:0000313" key="12">
    <source>
        <dbReference type="EMBL" id="KAG6732498.1"/>
    </source>
</evidence>
<dbReference type="GO" id="GO:0003777">
    <property type="term" value="F:microtubule motor activity"/>
    <property type="evidence" value="ECO:0007669"/>
    <property type="project" value="InterPro"/>
</dbReference>
<dbReference type="InterPro" id="IPR001752">
    <property type="entry name" value="Kinesin_motor_dom"/>
</dbReference>
<evidence type="ECO:0000256" key="9">
    <source>
        <dbReference type="SAM" id="Coils"/>
    </source>
</evidence>
<dbReference type="GO" id="GO:0005524">
    <property type="term" value="F:ATP binding"/>
    <property type="evidence" value="ECO:0007669"/>
    <property type="project" value="UniProtKB-UniRule"/>
</dbReference>
<dbReference type="PRINTS" id="PR00380">
    <property type="entry name" value="KINESINHEAVY"/>
</dbReference>